<dbReference type="InterPro" id="IPR051121">
    <property type="entry name" value="FAH"/>
</dbReference>
<comment type="similarity">
    <text evidence="1">Belongs to the FAH family.</text>
</comment>
<dbReference type="Gene3D" id="3.90.850.10">
    <property type="entry name" value="Fumarylacetoacetase-like, C-terminal domain"/>
    <property type="match status" value="1"/>
</dbReference>
<dbReference type="GO" id="GO:0019752">
    <property type="term" value="P:carboxylic acid metabolic process"/>
    <property type="evidence" value="ECO:0007669"/>
    <property type="project" value="UniProtKB-ARBA"/>
</dbReference>
<dbReference type="PANTHER" id="PTHR42796">
    <property type="entry name" value="FUMARYLACETOACETATE HYDROLASE DOMAIN-CONTAINING PROTEIN 2A-RELATED"/>
    <property type="match status" value="1"/>
</dbReference>
<dbReference type="InterPro" id="IPR011234">
    <property type="entry name" value="Fumarylacetoacetase-like_C"/>
</dbReference>
<organism evidence="4 5">
    <name type="scientific">Brucella intermedia GD04153</name>
    <dbReference type="NCBI Taxonomy" id="2975438"/>
    <lineage>
        <taxon>Bacteria</taxon>
        <taxon>Pseudomonadati</taxon>
        <taxon>Pseudomonadota</taxon>
        <taxon>Alphaproteobacteria</taxon>
        <taxon>Hyphomicrobiales</taxon>
        <taxon>Brucellaceae</taxon>
        <taxon>Brucella/Ochrobactrum group</taxon>
        <taxon>Brucella</taxon>
    </lineage>
</organism>
<feature type="domain" description="Fumarylacetoacetase-like C-terminal" evidence="3">
    <location>
        <begin position="70"/>
        <end position="274"/>
    </location>
</feature>
<dbReference type="PANTHER" id="PTHR42796:SF4">
    <property type="entry name" value="FUMARYLACETOACETATE HYDROLASE DOMAIN-CONTAINING PROTEIN 2A"/>
    <property type="match status" value="1"/>
</dbReference>
<sequence length="277" mass="29331">MKLCQFGPPGSEKPGIVTEAGVVDVSSHRGCWLPEDLSPAGLAAIADLKLSRLPIVEPERMGVPWNGISKYVCIGLNYSDHALEAGLDIPSEPIVFLKAPSAVCGPDDPTPMPMGGSKLDWEVELGVVIGTLARNVSKAEALNHVAGYCVLNDVSERAFQFQSGQWSKGKSFDGFGPIGPWLVTAEEISDPQKLGMTLDVNGKRMQTGSTSTMIFSVAEIVSYLSRYMTLLPGDVIATGTPPGVGMGSKPEPVYLKIGDKVTLAIEGLGCQSQEIIA</sequence>
<dbReference type="InterPro" id="IPR036663">
    <property type="entry name" value="Fumarylacetoacetase_C_sf"/>
</dbReference>
<dbReference type="SUPFAM" id="SSF56529">
    <property type="entry name" value="FAH"/>
    <property type="match status" value="1"/>
</dbReference>
<proteinExistence type="inferred from homology"/>
<protein>
    <submittedName>
        <fullName evidence="4">Fumarylacetoacetate hydrolase family protein</fullName>
    </submittedName>
</protein>
<keyword evidence="4" id="KW-0378">Hydrolase</keyword>
<dbReference type="AlphaFoldDB" id="A0AA42KMN2"/>
<dbReference type="Pfam" id="PF01557">
    <property type="entry name" value="FAA_hydrolase"/>
    <property type="match status" value="1"/>
</dbReference>
<dbReference type="GO" id="GO:0016787">
    <property type="term" value="F:hydrolase activity"/>
    <property type="evidence" value="ECO:0007669"/>
    <property type="project" value="UniProtKB-KW"/>
</dbReference>
<dbReference type="GO" id="GO:0046872">
    <property type="term" value="F:metal ion binding"/>
    <property type="evidence" value="ECO:0007669"/>
    <property type="project" value="UniProtKB-KW"/>
</dbReference>
<evidence type="ECO:0000256" key="1">
    <source>
        <dbReference type="ARBA" id="ARBA00010211"/>
    </source>
</evidence>
<dbReference type="GO" id="GO:0016853">
    <property type="term" value="F:isomerase activity"/>
    <property type="evidence" value="ECO:0007669"/>
    <property type="project" value="UniProtKB-ARBA"/>
</dbReference>
<evidence type="ECO:0000313" key="4">
    <source>
        <dbReference type="EMBL" id="MDH0127103.1"/>
    </source>
</evidence>
<evidence type="ECO:0000259" key="3">
    <source>
        <dbReference type="Pfam" id="PF01557"/>
    </source>
</evidence>
<gene>
    <name evidence="4" type="ORF">N7376_24350</name>
</gene>
<accession>A0AA42KMN2</accession>
<reference evidence="4" key="1">
    <citation type="submission" date="2022-09" db="EMBL/GenBank/DDBJ databases">
        <title>Intensive care unit water sources are persistently colonized with multi-drug resistant bacteria and are the site of extensive horizontal gene transfer of antibiotic resistance genes.</title>
        <authorList>
            <person name="Diorio-Toth L."/>
        </authorList>
    </citation>
    <scope>NUCLEOTIDE SEQUENCE</scope>
    <source>
        <strain evidence="4">GD04153</strain>
    </source>
</reference>
<dbReference type="Proteomes" id="UP001158087">
    <property type="component" value="Unassembled WGS sequence"/>
</dbReference>
<comment type="caution">
    <text evidence="4">The sequence shown here is derived from an EMBL/GenBank/DDBJ whole genome shotgun (WGS) entry which is preliminary data.</text>
</comment>
<evidence type="ECO:0000256" key="2">
    <source>
        <dbReference type="ARBA" id="ARBA00022723"/>
    </source>
</evidence>
<name>A0AA42KMN2_9HYPH</name>
<dbReference type="EMBL" id="JAODYY010000027">
    <property type="protein sequence ID" value="MDH0127103.1"/>
    <property type="molecule type" value="Genomic_DNA"/>
</dbReference>
<keyword evidence="2" id="KW-0479">Metal-binding</keyword>
<dbReference type="FunFam" id="3.90.850.10:FF:000002">
    <property type="entry name" value="2-hydroxyhepta-2,4-diene-1,7-dioate isomerase"/>
    <property type="match status" value="1"/>
</dbReference>
<evidence type="ECO:0000313" key="5">
    <source>
        <dbReference type="Proteomes" id="UP001158087"/>
    </source>
</evidence>